<organism evidence="7 8">
    <name type="scientific">Phialophora macrospora</name>
    <dbReference type="NCBI Taxonomy" id="1851006"/>
    <lineage>
        <taxon>Eukaryota</taxon>
        <taxon>Fungi</taxon>
        <taxon>Dikarya</taxon>
        <taxon>Ascomycota</taxon>
        <taxon>Pezizomycotina</taxon>
        <taxon>Eurotiomycetes</taxon>
        <taxon>Chaetothyriomycetidae</taxon>
        <taxon>Chaetothyriales</taxon>
        <taxon>Herpotrichiellaceae</taxon>
        <taxon>Phialophora</taxon>
    </lineage>
</organism>
<keyword evidence="8" id="KW-1185">Reference proteome</keyword>
<dbReference type="GO" id="GO:0003712">
    <property type="term" value="F:transcription coregulator activity"/>
    <property type="evidence" value="ECO:0007669"/>
    <property type="project" value="InterPro"/>
</dbReference>
<keyword evidence="3" id="KW-0805">Transcription regulation</keyword>
<dbReference type="InterPro" id="IPR019145">
    <property type="entry name" value="Mediator_Med10"/>
</dbReference>
<dbReference type="EMBL" id="KN846956">
    <property type="protein sequence ID" value="KIW73959.1"/>
    <property type="molecule type" value="Genomic_DNA"/>
</dbReference>
<comment type="similarity">
    <text evidence="2">Belongs to the Mediator complex subunit 10 family.</text>
</comment>
<feature type="region of interest" description="Disordered" evidence="6">
    <location>
        <begin position="1"/>
        <end position="66"/>
    </location>
</feature>
<dbReference type="GO" id="GO:0016592">
    <property type="term" value="C:mediator complex"/>
    <property type="evidence" value="ECO:0007669"/>
    <property type="project" value="InterPro"/>
</dbReference>
<dbReference type="HOGENOM" id="CLU_054229_0_0_1"/>
<protein>
    <submittedName>
        <fullName evidence="7">Uncharacterized protein</fullName>
    </submittedName>
</protein>
<dbReference type="Pfam" id="PF09748">
    <property type="entry name" value="Med10"/>
    <property type="match status" value="1"/>
</dbReference>
<sequence length="453" mass="49355">MRASPAFKASTPRRGAKARHPETTNAQSLGKPDSDQDHGTSHWSSAGEASGVQASTGSRTLAKAGAKVKRFDNDPSLRVHRHRKTKYSYRIGIRLPREKLLAFPQYDGRVKDFVHRWSASFVTLKLPPSKLRAIDAAQRRLPLAVVGPVPPLPPSLPAVSTARTSSLPAFPPSLLLTAGPSSFSDADTQPDSPFTAYPSPEAEADKSCIQAKAALQQNLPLASNTGPFSAYDPRELFPAPSAATPSSSSLLSAPFQIGTTFEDLPVSERLIRNSTMAPVKDTSSVHNSIKGIIQHLTDIQLQTHGYIPQTQDLLVDKLTDLTNSLAELKRLTSPQESPNNYIHQVAIAPEIVDYVDDGRNPDIFTRDFVEIVQRGNAVIHGKQRAFRDFTEVYARKLKEGIPGVSAQVDRVLRNAGFDEQDESKSSTNGAHDAERAVDAHEHGHEPDHGSRNE</sequence>
<proteinExistence type="inferred from homology"/>
<comment type="subcellular location">
    <subcellularLocation>
        <location evidence="1">Nucleus</location>
    </subcellularLocation>
</comment>
<reference evidence="7 8" key="1">
    <citation type="submission" date="2015-01" db="EMBL/GenBank/DDBJ databases">
        <title>The Genome Sequence of Capronia semiimmersa CBS27337.</title>
        <authorList>
            <consortium name="The Broad Institute Genomics Platform"/>
            <person name="Cuomo C."/>
            <person name="de Hoog S."/>
            <person name="Gorbushina A."/>
            <person name="Stielow B."/>
            <person name="Teixiera M."/>
            <person name="Abouelleil A."/>
            <person name="Chapman S.B."/>
            <person name="Priest M."/>
            <person name="Young S.K."/>
            <person name="Wortman J."/>
            <person name="Nusbaum C."/>
            <person name="Birren B."/>
        </authorList>
    </citation>
    <scope>NUCLEOTIDE SEQUENCE [LARGE SCALE GENOMIC DNA]</scope>
    <source>
        <strain evidence="7 8">CBS 27337</strain>
    </source>
</reference>
<evidence type="ECO:0000313" key="8">
    <source>
        <dbReference type="Proteomes" id="UP000054266"/>
    </source>
</evidence>
<dbReference type="Proteomes" id="UP000054266">
    <property type="component" value="Unassembled WGS sequence"/>
</dbReference>
<feature type="compositionally biased region" description="Basic and acidic residues" evidence="6">
    <location>
        <begin position="431"/>
        <end position="453"/>
    </location>
</feature>
<evidence type="ECO:0000256" key="3">
    <source>
        <dbReference type="ARBA" id="ARBA00023015"/>
    </source>
</evidence>
<evidence type="ECO:0000256" key="1">
    <source>
        <dbReference type="ARBA" id="ARBA00004123"/>
    </source>
</evidence>
<dbReference type="AlphaFoldDB" id="A0A0D2GNK1"/>
<dbReference type="STRING" id="5601.A0A0D2GNK1"/>
<keyword evidence="4" id="KW-0804">Transcription</keyword>
<name>A0A0D2GNK1_9EURO</name>
<feature type="compositionally biased region" description="Polar residues" evidence="6">
    <location>
        <begin position="180"/>
        <end position="192"/>
    </location>
</feature>
<evidence type="ECO:0000313" key="7">
    <source>
        <dbReference type="EMBL" id="KIW73959.1"/>
    </source>
</evidence>
<evidence type="ECO:0000256" key="4">
    <source>
        <dbReference type="ARBA" id="ARBA00023163"/>
    </source>
</evidence>
<gene>
    <name evidence="7" type="ORF">PV04_02033</name>
</gene>
<feature type="region of interest" description="Disordered" evidence="6">
    <location>
        <begin position="415"/>
        <end position="453"/>
    </location>
</feature>
<accession>A0A0D2GNK1</accession>
<evidence type="ECO:0000256" key="2">
    <source>
        <dbReference type="ARBA" id="ARBA00005389"/>
    </source>
</evidence>
<keyword evidence="5" id="KW-0539">Nucleus</keyword>
<feature type="region of interest" description="Disordered" evidence="6">
    <location>
        <begin position="180"/>
        <end position="201"/>
    </location>
</feature>
<evidence type="ECO:0000256" key="5">
    <source>
        <dbReference type="ARBA" id="ARBA00023242"/>
    </source>
</evidence>
<dbReference type="GO" id="GO:0006357">
    <property type="term" value="P:regulation of transcription by RNA polymerase II"/>
    <property type="evidence" value="ECO:0007669"/>
    <property type="project" value="InterPro"/>
</dbReference>
<evidence type="ECO:0000256" key="6">
    <source>
        <dbReference type="SAM" id="MobiDB-lite"/>
    </source>
</evidence>